<gene>
    <name evidence="2" type="ORF">Sjap_001726</name>
</gene>
<sequence length="50" mass="5839">MEATPSCFLSPGLNCYTPIPRSLASSFPILYLYKLFFQFLLLFLRNYLLD</sequence>
<reference evidence="2 3" key="1">
    <citation type="submission" date="2024-01" db="EMBL/GenBank/DDBJ databases">
        <title>Genome assemblies of Stephania.</title>
        <authorList>
            <person name="Yang L."/>
        </authorList>
    </citation>
    <scope>NUCLEOTIDE SEQUENCE [LARGE SCALE GENOMIC DNA]</scope>
    <source>
        <strain evidence="2">QJT</strain>
        <tissue evidence="2">Leaf</tissue>
    </source>
</reference>
<name>A0AAP0KKN1_9MAGN</name>
<evidence type="ECO:0000313" key="3">
    <source>
        <dbReference type="Proteomes" id="UP001417504"/>
    </source>
</evidence>
<keyword evidence="1" id="KW-0812">Transmembrane</keyword>
<accession>A0AAP0KKN1</accession>
<proteinExistence type="predicted"/>
<evidence type="ECO:0000313" key="2">
    <source>
        <dbReference type="EMBL" id="KAK9154246.1"/>
    </source>
</evidence>
<protein>
    <submittedName>
        <fullName evidence="2">Uncharacterized protein</fullName>
    </submittedName>
</protein>
<dbReference type="Proteomes" id="UP001417504">
    <property type="component" value="Unassembled WGS sequence"/>
</dbReference>
<dbReference type="AlphaFoldDB" id="A0AAP0KKN1"/>
<keyword evidence="1" id="KW-1133">Transmembrane helix</keyword>
<keyword evidence="1" id="KW-0472">Membrane</keyword>
<evidence type="ECO:0000256" key="1">
    <source>
        <dbReference type="SAM" id="Phobius"/>
    </source>
</evidence>
<keyword evidence="3" id="KW-1185">Reference proteome</keyword>
<organism evidence="2 3">
    <name type="scientific">Stephania japonica</name>
    <dbReference type="NCBI Taxonomy" id="461633"/>
    <lineage>
        <taxon>Eukaryota</taxon>
        <taxon>Viridiplantae</taxon>
        <taxon>Streptophyta</taxon>
        <taxon>Embryophyta</taxon>
        <taxon>Tracheophyta</taxon>
        <taxon>Spermatophyta</taxon>
        <taxon>Magnoliopsida</taxon>
        <taxon>Ranunculales</taxon>
        <taxon>Menispermaceae</taxon>
        <taxon>Menispermoideae</taxon>
        <taxon>Cissampelideae</taxon>
        <taxon>Stephania</taxon>
    </lineage>
</organism>
<feature type="transmembrane region" description="Helical" evidence="1">
    <location>
        <begin position="30"/>
        <end position="48"/>
    </location>
</feature>
<dbReference type="EMBL" id="JBBNAE010000001">
    <property type="protein sequence ID" value="KAK9154246.1"/>
    <property type="molecule type" value="Genomic_DNA"/>
</dbReference>
<comment type="caution">
    <text evidence="2">The sequence shown here is derived from an EMBL/GenBank/DDBJ whole genome shotgun (WGS) entry which is preliminary data.</text>
</comment>